<feature type="non-terminal residue" evidence="2">
    <location>
        <position position="774"/>
    </location>
</feature>
<feature type="compositionally biased region" description="Basic and acidic residues" evidence="1">
    <location>
        <begin position="401"/>
        <end position="422"/>
    </location>
</feature>
<sequence length="774" mass="87732">MVRKDTSGERDYQPPTKSTSRQRSRTWAVHQTSSLRKALLTNKKKRAEKVDANKDDINVPYYEEFSTNVKTKSVFQVCIYLRVLEQTLAARIAGDLEADDEENRDGAKMPDGVPVEQQQDSEEEPVRAGQKRKRASYPSRDSPSLQAEHDLLERRKTYPIAHEMSADWVDFEERLAKVVSRFEEQCGGYVGPMSEDRGRKKRKIDSEEEDGSEMGEEEIDDQEQEDEDEDEEQEQEGEEATLRTSGLYFLNNQLQALDNILRESEDASAHLEAIPSSSQPRRSSSEPTSNSKSSVEGATRGDEDDSLDEDDIDSYIRPLAGSQLAPRSQTPSSSSSEGKEMETTPTPTQATDMSHLSPVSRRRLQKRLYMRKQRALKKGLTEERVDIKSVRLKSGPKAKGKGKEKEDEEVSSPRKKEKSMRNEDEDEEDDEDEAEQDELDDDEEEEDEEEEEENGSKPPTGRTTESFKYKQEFLEAGIDADVINAEGLGYFNLGAIGKLMNFFSSGYGDRTILGSPALSADLIRILLGILCEFTTDLVHRSILLCESENKARDRTKVWRQRSTRQKDNVTDSNNSELKADYIRADDVKLALETMGFKFEERKLYLGRIMGMDATEEDSAANTLEGTRGGELPALTPHQALYGPFVHLPEEYRPLDERARSRASDSSSSASSTAPQRETRHDDEGYSDEEEEGEGQELAQENDALELDHDSDIVMDGEMHEGTDDDDSLLPFLPTPSEDEEFQRQLLEEDELDELDMMETKDYEKEAWDRTLVPA</sequence>
<feature type="region of interest" description="Disordered" evidence="1">
    <location>
        <begin position="97"/>
        <end position="150"/>
    </location>
</feature>
<feature type="compositionally biased region" description="Low complexity" evidence="1">
    <location>
        <begin position="275"/>
        <end position="294"/>
    </location>
</feature>
<feature type="compositionally biased region" description="Basic and acidic residues" evidence="1">
    <location>
        <begin position="705"/>
        <end position="721"/>
    </location>
</feature>
<protein>
    <submittedName>
        <fullName evidence="2">Uncharacterized protein</fullName>
    </submittedName>
</protein>
<feature type="compositionally biased region" description="Basic residues" evidence="1">
    <location>
        <begin position="360"/>
        <end position="377"/>
    </location>
</feature>
<dbReference type="PANTHER" id="PTHR48209:SF2">
    <property type="entry name" value="FI24008P1"/>
    <property type="match status" value="1"/>
</dbReference>
<feature type="region of interest" description="Disordered" evidence="1">
    <location>
        <begin position="187"/>
        <end position="246"/>
    </location>
</feature>
<feature type="compositionally biased region" description="Acidic residues" evidence="1">
    <location>
        <begin position="302"/>
        <end position="313"/>
    </location>
</feature>
<feature type="compositionally biased region" description="Acidic residues" evidence="1">
    <location>
        <begin position="423"/>
        <end position="453"/>
    </location>
</feature>
<dbReference type="AlphaFoldDB" id="A0A9W8MDY2"/>
<dbReference type="Proteomes" id="UP001140091">
    <property type="component" value="Unassembled WGS sequence"/>
</dbReference>
<feature type="region of interest" description="Disordered" evidence="1">
    <location>
        <begin position="655"/>
        <end position="738"/>
    </location>
</feature>
<gene>
    <name evidence="2" type="ORF">H1R20_g11979</name>
</gene>
<dbReference type="OrthoDB" id="2240312at2759"/>
<proteinExistence type="predicted"/>
<feature type="compositionally biased region" description="Basic and acidic residues" evidence="1">
    <location>
        <begin position="1"/>
        <end position="12"/>
    </location>
</feature>
<dbReference type="EMBL" id="JANBPK010001194">
    <property type="protein sequence ID" value="KAJ2925119.1"/>
    <property type="molecule type" value="Genomic_DNA"/>
</dbReference>
<feature type="region of interest" description="Disordered" evidence="1">
    <location>
        <begin position="1"/>
        <end position="33"/>
    </location>
</feature>
<evidence type="ECO:0000313" key="2">
    <source>
        <dbReference type="EMBL" id="KAJ2925119.1"/>
    </source>
</evidence>
<feature type="compositionally biased region" description="Acidic residues" evidence="1">
    <location>
        <begin position="206"/>
        <end position="239"/>
    </location>
</feature>
<keyword evidence="3" id="KW-1185">Reference proteome</keyword>
<accession>A0A9W8MDY2</accession>
<reference evidence="2" key="1">
    <citation type="submission" date="2022-06" db="EMBL/GenBank/DDBJ databases">
        <title>Genome Sequence of Candolleomyces eurysporus.</title>
        <authorList>
            <person name="Buettner E."/>
        </authorList>
    </citation>
    <scope>NUCLEOTIDE SEQUENCE</scope>
    <source>
        <strain evidence="2">VTCC 930004</strain>
    </source>
</reference>
<comment type="caution">
    <text evidence="2">The sequence shown here is derived from an EMBL/GenBank/DDBJ whole genome shotgun (WGS) entry which is preliminary data.</text>
</comment>
<evidence type="ECO:0000256" key="1">
    <source>
        <dbReference type="SAM" id="MobiDB-lite"/>
    </source>
</evidence>
<feature type="compositionally biased region" description="Basic and acidic residues" evidence="1">
    <location>
        <begin position="379"/>
        <end position="389"/>
    </location>
</feature>
<feature type="compositionally biased region" description="Basic residues" evidence="1">
    <location>
        <begin position="390"/>
        <end position="400"/>
    </location>
</feature>
<evidence type="ECO:0000313" key="3">
    <source>
        <dbReference type="Proteomes" id="UP001140091"/>
    </source>
</evidence>
<feature type="compositionally biased region" description="Acidic residues" evidence="1">
    <location>
        <begin position="684"/>
        <end position="694"/>
    </location>
</feature>
<organism evidence="2 3">
    <name type="scientific">Candolleomyces eurysporus</name>
    <dbReference type="NCBI Taxonomy" id="2828524"/>
    <lineage>
        <taxon>Eukaryota</taxon>
        <taxon>Fungi</taxon>
        <taxon>Dikarya</taxon>
        <taxon>Basidiomycota</taxon>
        <taxon>Agaricomycotina</taxon>
        <taxon>Agaricomycetes</taxon>
        <taxon>Agaricomycetidae</taxon>
        <taxon>Agaricales</taxon>
        <taxon>Agaricineae</taxon>
        <taxon>Psathyrellaceae</taxon>
        <taxon>Candolleomyces</taxon>
    </lineage>
</organism>
<feature type="compositionally biased region" description="Polar residues" evidence="1">
    <location>
        <begin position="343"/>
        <end position="354"/>
    </location>
</feature>
<feature type="region of interest" description="Disordered" evidence="1">
    <location>
        <begin position="268"/>
        <end position="465"/>
    </location>
</feature>
<name>A0A9W8MDY2_9AGAR</name>
<dbReference type="PANTHER" id="PTHR48209">
    <property type="entry name" value="AGL056WP"/>
    <property type="match status" value="1"/>
</dbReference>